<dbReference type="AlphaFoldDB" id="A0A7W7MMM3"/>
<reference evidence="1 4" key="2">
    <citation type="submission" date="2021-01" db="EMBL/GenBank/DDBJ databases">
        <title>Whole genome shotgun sequence of Actinoplanes lobatus NBRC 12513.</title>
        <authorList>
            <person name="Komaki H."/>
            <person name="Tamura T."/>
        </authorList>
    </citation>
    <scope>NUCLEOTIDE SEQUENCE [LARGE SCALE GENOMIC DNA]</scope>
    <source>
        <strain evidence="1 4">NBRC 12513</strain>
    </source>
</reference>
<dbReference type="Proteomes" id="UP000590511">
    <property type="component" value="Unassembled WGS sequence"/>
</dbReference>
<gene>
    <name evidence="1" type="ORF">Alo02nite_92960</name>
    <name evidence="2" type="ORF">BJ964_009611</name>
</gene>
<evidence type="ECO:0000313" key="3">
    <source>
        <dbReference type="Proteomes" id="UP000590511"/>
    </source>
</evidence>
<organism evidence="2 3">
    <name type="scientific">Actinoplanes lobatus</name>
    <dbReference type="NCBI Taxonomy" id="113568"/>
    <lineage>
        <taxon>Bacteria</taxon>
        <taxon>Bacillati</taxon>
        <taxon>Actinomycetota</taxon>
        <taxon>Actinomycetes</taxon>
        <taxon>Micromonosporales</taxon>
        <taxon>Micromonosporaceae</taxon>
        <taxon>Actinoplanes</taxon>
    </lineage>
</organism>
<name>A0A7W7MMM3_9ACTN</name>
<dbReference type="EMBL" id="JACHNC010000002">
    <property type="protein sequence ID" value="MBB4755340.1"/>
    <property type="molecule type" value="Genomic_DNA"/>
</dbReference>
<proteinExistence type="predicted"/>
<comment type="caution">
    <text evidence="2">The sequence shown here is derived from an EMBL/GenBank/DDBJ whole genome shotgun (WGS) entry which is preliminary data.</text>
</comment>
<accession>A0A7W7MMM3</accession>
<dbReference type="Proteomes" id="UP000631312">
    <property type="component" value="Unassembled WGS sequence"/>
</dbReference>
<reference evidence="2 3" key="1">
    <citation type="submission" date="2020-08" db="EMBL/GenBank/DDBJ databases">
        <title>Sequencing the genomes of 1000 actinobacteria strains.</title>
        <authorList>
            <person name="Klenk H.-P."/>
        </authorList>
    </citation>
    <scope>NUCLEOTIDE SEQUENCE [LARGE SCALE GENOMIC DNA]</scope>
    <source>
        <strain evidence="2 3">DSM 43150</strain>
    </source>
</reference>
<dbReference type="EMBL" id="BOMP01000206">
    <property type="protein sequence ID" value="GIE46398.1"/>
    <property type="molecule type" value="Genomic_DNA"/>
</dbReference>
<keyword evidence="4" id="KW-1185">Reference proteome</keyword>
<evidence type="ECO:0000313" key="2">
    <source>
        <dbReference type="EMBL" id="MBB4755340.1"/>
    </source>
</evidence>
<dbReference type="RefSeq" id="WP_188127643.1">
    <property type="nucleotide sequence ID" value="NZ_BOMP01000206.1"/>
</dbReference>
<sequence>MTQPNLPEQSAIFGEIAAGLDAGMPAFKGIEITFNNAADLCAWAARFDVDIPATVGQPYPNSGLADPSQVTEWLVSTNREWRGLPVRLHSLEPITDEQRQHWIDSGQAALHSRFNAEKAAREPVSEAR</sequence>
<evidence type="ECO:0000313" key="1">
    <source>
        <dbReference type="EMBL" id="GIE46398.1"/>
    </source>
</evidence>
<evidence type="ECO:0000313" key="4">
    <source>
        <dbReference type="Proteomes" id="UP000631312"/>
    </source>
</evidence>
<protein>
    <submittedName>
        <fullName evidence="2">Uncharacterized protein</fullName>
    </submittedName>
</protein>